<reference evidence="1 2" key="1">
    <citation type="submission" date="2018-10" db="EMBL/GenBank/DDBJ databases">
        <title>Co-occurring genomic capacity for anaerobic methane metabolism and dissimilatory sulfite reduction discovered in the Korarchaeota.</title>
        <authorList>
            <person name="Mckay L.J."/>
            <person name="Dlakic M."/>
            <person name="Fields M.W."/>
            <person name="Delmont T.O."/>
            <person name="Eren A.M."/>
            <person name="Jay Z.J."/>
            <person name="Klingelsmith K.B."/>
            <person name="Rusch D.B."/>
            <person name="Inskeep W.P."/>
        </authorList>
    </citation>
    <scope>NUCLEOTIDE SEQUENCE [LARGE SCALE GENOMIC DNA]</scope>
    <source>
        <strain evidence="1 2">WS</strain>
    </source>
</reference>
<evidence type="ECO:0000313" key="1">
    <source>
        <dbReference type="EMBL" id="RSN70763.1"/>
    </source>
</evidence>
<comment type="caution">
    <text evidence="1">The sequence shown here is derived from an EMBL/GenBank/DDBJ whole genome shotgun (WGS) entry which is preliminary data.</text>
</comment>
<sequence length="108" mass="12214">MENIAELLAVLVAENESYTYVDKLGYAPSKDLALYYLREALRDFISLKNKPQSQWSSPKAFEEAGKIKMELVEREIESMERISSMKELREAVSLIAAKALSIASRLKG</sequence>
<evidence type="ECO:0000313" key="2">
    <source>
        <dbReference type="Proteomes" id="UP000278149"/>
    </source>
</evidence>
<organism evidence="1 2">
    <name type="scientific">Candidatus Korarchaeum cryptofilum</name>
    <dbReference type="NCBI Taxonomy" id="498846"/>
    <lineage>
        <taxon>Archaea</taxon>
        <taxon>Thermoproteota</taxon>
        <taxon>Candidatus Korarchaeia</taxon>
        <taxon>Candidatus Korarchaeales</taxon>
        <taxon>Candidatus Korarchaeaceae</taxon>
        <taxon>Candidatus Korarchaeum</taxon>
    </lineage>
</organism>
<proteinExistence type="predicted"/>
<dbReference type="AlphaFoldDB" id="A0A3R9R049"/>
<gene>
    <name evidence="1" type="ORF">D9Q81_00445</name>
</gene>
<dbReference type="Proteomes" id="UP000278149">
    <property type="component" value="Unassembled WGS sequence"/>
</dbReference>
<accession>A0A3R9R049</accession>
<protein>
    <submittedName>
        <fullName evidence="1">Type I-A CRISPR-associated protein Csa5</fullName>
    </submittedName>
</protein>
<dbReference type="EMBL" id="RCOR01000004">
    <property type="protein sequence ID" value="RSN70763.1"/>
    <property type="molecule type" value="Genomic_DNA"/>
</dbReference>
<name>A0A3R9R049_9CREN</name>